<dbReference type="AlphaFoldDB" id="A0A937XJS9"/>
<gene>
    <name evidence="2" type="ORF">FJY68_13660</name>
</gene>
<dbReference type="Gene3D" id="2.60.40.10">
    <property type="entry name" value="Immunoglobulins"/>
    <property type="match status" value="1"/>
</dbReference>
<dbReference type="InterPro" id="IPR036249">
    <property type="entry name" value="Thioredoxin-like_sf"/>
</dbReference>
<dbReference type="Pfam" id="PF13860">
    <property type="entry name" value="FlgD_ig"/>
    <property type="match status" value="1"/>
</dbReference>
<reference evidence="2" key="1">
    <citation type="submission" date="2019-03" db="EMBL/GenBank/DDBJ databases">
        <title>Lake Tanganyika Metagenome-Assembled Genomes (MAGs).</title>
        <authorList>
            <person name="Tran P."/>
        </authorList>
    </citation>
    <scope>NUCLEOTIDE SEQUENCE</scope>
    <source>
        <strain evidence="2">K_DeepCast_150m_m2_040</strain>
    </source>
</reference>
<dbReference type="EMBL" id="VGIR01000157">
    <property type="protein sequence ID" value="MBM3332871.1"/>
    <property type="molecule type" value="Genomic_DNA"/>
</dbReference>
<feature type="domain" description="FlgD/Vpr Ig-like" evidence="1">
    <location>
        <begin position="329"/>
        <end position="393"/>
    </location>
</feature>
<dbReference type="InterPro" id="IPR013783">
    <property type="entry name" value="Ig-like_fold"/>
</dbReference>
<dbReference type="Gene3D" id="3.40.30.10">
    <property type="entry name" value="Glutaredoxin"/>
    <property type="match status" value="1"/>
</dbReference>
<dbReference type="SUPFAM" id="SSF52833">
    <property type="entry name" value="Thioredoxin-like"/>
    <property type="match status" value="1"/>
</dbReference>
<organism evidence="2 3">
    <name type="scientific">candidate division WOR-3 bacterium</name>
    <dbReference type="NCBI Taxonomy" id="2052148"/>
    <lineage>
        <taxon>Bacteria</taxon>
        <taxon>Bacteria division WOR-3</taxon>
    </lineage>
</organism>
<dbReference type="Proteomes" id="UP000779900">
    <property type="component" value="Unassembled WGS sequence"/>
</dbReference>
<sequence>MPRLSSFHNDYAPHGFEALAININESMDSIVKPWARQNTNMYLRDPGTVWAAYRHSGGLPTNYVIDTAGIVRYWGEGFNESAIRAVIEQYLPDKIEHDVGVARLLAPTGSMDSGTVVTPACSLRNYRSNVETYPVRMRVGAGYDTTVTVTNHQPGQTVYVQFPQWTAPARGSFAVTCSTELTTDDISSNDVARTTLTVNVDDIAVTAILVPLDTVELDRGYAPAVEVKNLGTVADMARVRFYVSDFYFDSVRVALQPGKTDTAFFDIWTPATLGTFPVRCSSATLKTDLVTDNNQLTKSVYVVPAGFEEQPMGNARFTLFGSSQNPARTQATIRYSLAQASPVDLRVFSTTGELVRVLESGSRESGLHQVVWDGRDQLGRPVGRGTWFCRMTAGGYQAVSKLTTIE</sequence>
<accession>A0A937XJS9</accession>
<evidence type="ECO:0000259" key="1">
    <source>
        <dbReference type="Pfam" id="PF13860"/>
    </source>
</evidence>
<name>A0A937XJS9_UNCW3</name>
<comment type="caution">
    <text evidence="2">The sequence shown here is derived from an EMBL/GenBank/DDBJ whole genome shotgun (WGS) entry which is preliminary data.</text>
</comment>
<dbReference type="InterPro" id="IPR025965">
    <property type="entry name" value="FlgD/Vpr_Ig-like"/>
</dbReference>
<evidence type="ECO:0000313" key="3">
    <source>
        <dbReference type="Proteomes" id="UP000779900"/>
    </source>
</evidence>
<protein>
    <recommendedName>
        <fullName evidence="1">FlgD/Vpr Ig-like domain-containing protein</fullName>
    </recommendedName>
</protein>
<dbReference type="Gene3D" id="2.60.40.4070">
    <property type="match status" value="1"/>
</dbReference>
<evidence type="ECO:0000313" key="2">
    <source>
        <dbReference type="EMBL" id="MBM3332871.1"/>
    </source>
</evidence>
<proteinExistence type="predicted"/>